<keyword evidence="2" id="KW-1162">Viral penetration into host cytoplasm</keyword>
<name>A0A6J5MEQ6_9CAUD</name>
<dbReference type="Pfam" id="PF04860">
    <property type="entry name" value="Phage_portal"/>
    <property type="match status" value="1"/>
</dbReference>
<gene>
    <name evidence="4" type="ORF">UFOVP443_25</name>
</gene>
<keyword evidence="2" id="KW-1171">Viral genome ejection through host cell envelope</keyword>
<dbReference type="EMBL" id="LR796404">
    <property type="protein sequence ID" value="CAB4142199.1"/>
    <property type="molecule type" value="Genomic_DNA"/>
</dbReference>
<dbReference type="InterPro" id="IPR006944">
    <property type="entry name" value="Phage/GTA_portal"/>
</dbReference>
<protein>
    <submittedName>
        <fullName evidence="4">Portal_HK97, phage portal protein, HK97 family</fullName>
    </submittedName>
</protein>
<evidence type="ECO:0000256" key="1">
    <source>
        <dbReference type="ARBA" id="ARBA00022950"/>
    </source>
</evidence>
<keyword evidence="3" id="KW-0231">Viral genome packaging</keyword>
<reference evidence="4" key="1">
    <citation type="submission" date="2020-04" db="EMBL/GenBank/DDBJ databases">
        <authorList>
            <person name="Chiriac C."/>
            <person name="Salcher M."/>
            <person name="Ghai R."/>
            <person name="Kavagutti S V."/>
        </authorList>
    </citation>
    <scope>NUCLEOTIDE SEQUENCE</scope>
</reference>
<organism evidence="4">
    <name type="scientific">uncultured Caudovirales phage</name>
    <dbReference type="NCBI Taxonomy" id="2100421"/>
    <lineage>
        <taxon>Viruses</taxon>
        <taxon>Duplodnaviria</taxon>
        <taxon>Heunggongvirae</taxon>
        <taxon>Uroviricota</taxon>
        <taxon>Caudoviricetes</taxon>
        <taxon>Peduoviridae</taxon>
        <taxon>Maltschvirus</taxon>
        <taxon>Maltschvirus maltsch</taxon>
    </lineage>
</organism>
<dbReference type="Gene3D" id="3.30.1120.70">
    <property type="match status" value="1"/>
</dbReference>
<evidence type="ECO:0000256" key="2">
    <source>
        <dbReference type="ARBA" id="ARBA00023009"/>
    </source>
</evidence>
<dbReference type="Gene3D" id="1.20.1270.210">
    <property type="match status" value="1"/>
</dbReference>
<evidence type="ECO:0000256" key="3">
    <source>
        <dbReference type="ARBA" id="ARBA00023219"/>
    </source>
</evidence>
<keyword evidence="1" id="KW-1188">Viral release from host cell</keyword>
<keyword evidence="2" id="KW-1160">Virus entry into host cell</keyword>
<dbReference type="Gene3D" id="3.40.140.120">
    <property type="match status" value="1"/>
</dbReference>
<accession>A0A6J5MEQ6</accession>
<keyword evidence="1" id="KW-0118">Viral capsid assembly</keyword>
<evidence type="ECO:0000313" key="4">
    <source>
        <dbReference type="EMBL" id="CAB4142199.1"/>
    </source>
</evidence>
<sequence>MGIKEFFLPVTAAPELTVDAASTPAPFNNTSSFNPFTFTPSTATRGQAMAIPTVARARNIICSTLAGLPLEVYSKLNGSHVAAPSVINQPDPRVPGSAVYAWLAEDIWLQGVGYGQVLEQYGDTGRVRAWTRVAPDRVTPKLNNSQTEIVGYQVDGSIVPNQGVGSLVVFYGLDEGLLNRAGRTIRAAHALEQAAEAFAKEPVPLQVLKSNGTNLPAERIAKLLESWRTARLNKSTAFLNADVELQALGIDPAKLQLNEARQYVALELARACNLPAYFVSAETTSMTYSNAISERKALIDFSMKYVLTAIEQRLSMPDFVSSTTEVRFSLDEFLRGDPLQRAQVYEILNRIGAMSIEQIQEEEDLIDNKENS</sequence>
<proteinExistence type="predicted"/>